<dbReference type="Pfam" id="PF02518">
    <property type="entry name" value="HATPase_c"/>
    <property type="match status" value="1"/>
</dbReference>
<reference evidence="10 11" key="1">
    <citation type="submission" date="2017-02" db="EMBL/GenBank/DDBJ databases">
        <authorList>
            <person name="Peterson S.W."/>
        </authorList>
    </citation>
    <scope>NUCLEOTIDE SEQUENCE [LARGE SCALE GENOMIC DNA]</scope>
    <source>
        <strain evidence="10 11">B Ar 00.02</strain>
    </source>
</reference>
<feature type="transmembrane region" description="Helical" evidence="8">
    <location>
        <begin position="39"/>
        <end position="58"/>
    </location>
</feature>
<gene>
    <name evidence="10" type="ORF">FM101_13265</name>
</gene>
<dbReference type="CDD" id="cd00075">
    <property type="entry name" value="HATPase"/>
    <property type="match status" value="1"/>
</dbReference>
<dbReference type="InterPro" id="IPR036097">
    <property type="entry name" value="HisK_dim/P_sf"/>
</dbReference>
<feature type="transmembrane region" description="Helical" evidence="8">
    <location>
        <begin position="111"/>
        <end position="132"/>
    </location>
</feature>
<keyword evidence="4" id="KW-0597">Phosphoprotein</keyword>
<dbReference type="EC" id="2.7.13.3" evidence="3"/>
<name>A0A1R4GT57_9MICC</name>
<dbReference type="SMART" id="SM00387">
    <property type="entry name" value="HATPase_c"/>
    <property type="match status" value="1"/>
</dbReference>
<evidence type="ECO:0000256" key="1">
    <source>
        <dbReference type="ARBA" id="ARBA00000085"/>
    </source>
</evidence>
<dbReference type="InterPro" id="IPR003594">
    <property type="entry name" value="HATPase_dom"/>
</dbReference>
<sequence length="531" mass="56939">MGARGLASVNQLPSAIAALIVIVLFLVADTQAALSAPGVWIGFVAIAAATVAASVLPWTRWPEPVVLLVPLMDMLAFFVMSLAGFKTLTGISILMALPLFWLAWSRYRTGLVLAVSFLLPLGVVWGQTILAGSELSTKALIKPLLVPVVLFAFTMTIAVMSLAVARAQRSARRALEKAERHAVLVNTVLNTANVGVVVVDEGGHDLMMNDTQRTIHDSLIPEDDSDPNEAGLLIFGADRTTPLPADQRPVRRAVLGEDYSGQLVWGGRPEAMRAFNASASQMLLDGQHHGAVIAFHDVTDLLEALAAKDQFLATVNHELRTPLTSIVGYLEMASESADLDPAVKVYLRVAERNAERLLALVGDLLDAAAGKVEISRKPVDLTEVLEGCLPTHSARAERLAVSLSAKVTNRLDLLGDERRLGQIVDNLLSNALKYTPAGGSVNVSTYRSVTGDPILEVTDTGQGMTMDELERLFTRFYRTDTVRRSAIPGAGLGLSITKELVEEHGGSISVSSEPGIGSTFKVQFPDLDIQT</sequence>
<dbReference type="InterPro" id="IPR005467">
    <property type="entry name" value="His_kinase_dom"/>
</dbReference>
<keyword evidence="11" id="KW-1185">Reference proteome</keyword>
<evidence type="ECO:0000256" key="6">
    <source>
        <dbReference type="ARBA" id="ARBA00022777"/>
    </source>
</evidence>
<dbReference type="SUPFAM" id="SSF47384">
    <property type="entry name" value="Homodimeric domain of signal transducing histidine kinase"/>
    <property type="match status" value="1"/>
</dbReference>
<evidence type="ECO:0000313" key="11">
    <source>
        <dbReference type="Proteomes" id="UP000195913"/>
    </source>
</evidence>
<dbReference type="PRINTS" id="PR00344">
    <property type="entry name" value="BCTRLSENSOR"/>
</dbReference>
<dbReference type="Pfam" id="PF00512">
    <property type="entry name" value="HisKA"/>
    <property type="match status" value="1"/>
</dbReference>
<dbReference type="CDD" id="cd00082">
    <property type="entry name" value="HisKA"/>
    <property type="match status" value="1"/>
</dbReference>
<feature type="transmembrane region" description="Helical" evidence="8">
    <location>
        <begin position="144"/>
        <end position="165"/>
    </location>
</feature>
<accession>A0A1R4GT57</accession>
<keyword evidence="8" id="KW-0472">Membrane</keyword>
<dbReference type="GO" id="GO:0000155">
    <property type="term" value="F:phosphorelay sensor kinase activity"/>
    <property type="evidence" value="ECO:0007669"/>
    <property type="project" value="InterPro"/>
</dbReference>
<dbReference type="FunFam" id="3.30.565.10:FF:000006">
    <property type="entry name" value="Sensor histidine kinase WalK"/>
    <property type="match status" value="1"/>
</dbReference>
<evidence type="ECO:0000256" key="8">
    <source>
        <dbReference type="SAM" id="Phobius"/>
    </source>
</evidence>
<dbReference type="Gene3D" id="1.10.287.130">
    <property type="match status" value="1"/>
</dbReference>
<feature type="transmembrane region" description="Helical" evidence="8">
    <location>
        <begin position="12"/>
        <end position="33"/>
    </location>
</feature>
<keyword evidence="8" id="KW-0812">Transmembrane</keyword>
<evidence type="ECO:0000313" key="10">
    <source>
        <dbReference type="EMBL" id="SJM71367.1"/>
    </source>
</evidence>
<dbReference type="InterPro" id="IPR036890">
    <property type="entry name" value="HATPase_C_sf"/>
</dbReference>
<dbReference type="SMART" id="SM00388">
    <property type="entry name" value="HisKA"/>
    <property type="match status" value="1"/>
</dbReference>
<dbReference type="Gene3D" id="3.30.565.10">
    <property type="entry name" value="Histidine kinase-like ATPase, C-terminal domain"/>
    <property type="match status" value="1"/>
</dbReference>
<organism evidence="10 11">
    <name type="scientific">Arthrobacter rhombi</name>
    <dbReference type="NCBI Taxonomy" id="71253"/>
    <lineage>
        <taxon>Bacteria</taxon>
        <taxon>Bacillati</taxon>
        <taxon>Actinomycetota</taxon>
        <taxon>Actinomycetes</taxon>
        <taxon>Micrococcales</taxon>
        <taxon>Micrococcaceae</taxon>
        <taxon>Arthrobacter</taxon>
    </lineage>
</organism>
<comment type="subcellular location">
    <subcellularLocation>
        <location evidence="2">Cell membrane</location>
    </subcellularLocation>
</comment>
<dbReference type="PANTHER" id="PTHR43047:SF72">
    <property type="entry name" value="OSMOSENSING HISTIDINE PROTEIN KINASE SLN1"/>
    <property type="match status" value="1"/>
</dbReference>
<evidence type="ECO:0000259" key="9">
    <source>
        <dbReference type="PROSITE" id="PS50109"/>
    </source>
</evidence>
<dbReference type="GO" id="GO:0005886">
    <property type="term" value="C:plasma membrane"/>
    <property type="evidence" value="ECO:0007669"/>
    <property type="project" value="UniProtKB-SubCell"/>
</dbReference>
<feature type="domain" description="Histidine kinase" evidence="9">
    <location>
        <begin position="314"/>
        <end position="528"/>
    </location>
</feature>
<proteinExistence type="predicted"/>
<feature type="transmembrane region" description="Helical" evidence="8">
    <location>
        <begin position="88"/>
        <end position="104"/>
    </location>
</feature>
<dbReference type="Gene3D" id="3.30.450.20">
    <property type="entry name" value="PAS domain"/>
    <property type="match status" value="1"/>
</dbReference>
<dbReference type="AlphaFoldDB" id="A0A1R4GT57"/>
<evidence type="ECO:0000256" key="4">
    <source>
        <dbReference type="ARBA" id="ARBA00022553"/>
    </source>
</evidence>
<evidence type="ECO:0000256" key="7">
    <source>
        <dbReference type="ARBA" id="ARBA00023012"/>
    </source>
</evidence>
<comment type="catalytic activity">
    <reaction evidence="1">
        <text>ATP + protein L-histidine = ADP + protein N-phospho-L-histidine.</text>
        <dbReference type="EC" id="2.7.13.3"/>
    </reaction>
</comment>
<keyword evidence="6" id="KW-0418">Kinase</keyword>
<dbReference type="Proteomes" id="UP000195913">
    <property type="component" value="Unassembled WGS sequence"/>
</dbReference>
<dbReference type="InterPro" id="IPR003661">
    <property type="entry name" value="HisK_dim/P_dom"/>
</dbReference>
<dbReference type="PANTHER" id="PTHR43047">
    <property type="entry name" value="TWO-COMPONENT HISTIDINE PROTEIN KINASE"/>
    <property type="match status" value="1"/>
</dbReference>
<dbReference type="InterPro" id="IPR004358">
    <property type="entry name" value="Sig_transdc_His_kin-like_C"/>
</dbReference>
<evidence type="ECO:0000256" key="3">
    <source>
        <dbReference type="ARBA" id="ARBA00012438"/>
    </source>
</evidence>
<dbReference type="PROSITE" id="PS50109">
    <property type="entry name" value="HIS_KIN"/>
    <property type="match status" value="1"/>
</dbReference>
<evidence type="ECO:0000256" key="2">
    <source>
        <dbReference type="ARBA" id="ARBA00004236"/>
    </source>
</evidence>
<dbReference type="SUPFAM" id="SSF55874">
    <property type="entry name" value="ATPase domain of HSP90 chaperone/DNA topoisomerase II/histidine kinase"/>
    <property type="match status" value="1"/>
</dbReference>
<keyword evidence="8" id="KW-1133">Transmembrane helix</keyword>
<keyword evidence="7" id="KW-0902">Two-component regulatory system</keyword>
<protein>
    <recommendedName>
        <fullName evidence="3">histidine kinase</fullName>
        <ecNumber evidence="3">2.7.13.3</ecNumber>
    </recommendedName>
</protein>
<dbReference type="EMBL" id="FUHW01000044">
    <property type="protein sequence ID" value="SJM71367.1"/>
    <property type="molecule type" value="Genomic_DNA"/>
</dbReference>
<dbReference type="GO" id="GO:0009927">
    <property type="term" value="F:histidine phosphotransfer kinase activity"/>
    <property type="evidence" value="ECO:0007669"/>
    <property type="project" value="TreeGrafter"/>
</dbReference>
<evidence type="ECO:0000256" key="5">
    <source>
        <dbReference type="ARBA" id="ARBA00022679"/>
    </source>
</evidence>
<keyword evidence="5" id="KW-0808">Transferase</keyword>